<proteinExistence type="inferred from homology"/>
<evidence type="ECO:0000256" key="6">
    <source>
        <dbReference type="ARBA" id="ARBA00023157"/>
    </source>
</evidence>
<keyword evidence="8" id="KW-0547">Nucleotide-binding</keyword>
<dbReference type="SUPFAM" id="SSF51905">
    <property type="entry name" value="FAD/NAD(P)-binding domain"/>
    <property type="match status" value="1"/>
</dbReference>
<keyword evidence="7 10" id="KW-0676">Redox-active center</keyword>
<evidence type="ECO:0000313" key="14">
    <source>
        <dbReference type="Proteomes" id="UP000193224"/>
    </source>
</evidence>
<evidence type="ECO:0000259" key="12">
    <source>
        <dbReference type="Pfam" id="PF07992"/>
    </source>
</evidence>
<dbReference type="PANTHER" id="PTHR43014:SF2">
    <property type="entry name" value="MERCURIC REDUCTASE"/>
    <property type="match status" value="1"/>
</dbReference>
<evidence type="ECO:0000256" key="2">
    <source>
        <dbReference type="ARBA" id="ARBA00022630"/>
    </source>
</evidence>
<dbReference type="SUPFAM" id="SSF55424">
    <property type="entry name" value="FAD/NAD-linked reductases, dimerisation (C-terminal) domain"/>
    <property type="match status" value="1"/>
</dbReference>
<feature type="binding site" evidence="8">
    <location>
        <position position="200"/>
    </location>
    <ligand>
        <name>NAD(+)</name>
        <dbReference type="ChEBI" id="CHEBI:57540"/>
    </ligand>
</feature>
<dbReference type="InterPro" id="IPR001100">
    <property type="entry name" value="Pyr_nuc-diS_OxRdtase"/>
</dbReference>
<gene>
    <name evidence="13" type="primary">merA</name>
    <name evidence="13" type="ORF">ROA7745_02807</name>
</gene>
<dbReference type="RefSeq" id="WP_085800916.1">
    <property type="nucleotide sequence ID" value="NZ_FWXB01000010.1"/>
</dbReference>
<evidence type="ECO:0000256" key="5">
    <source>
        <dbReference type="ARBA" id="ARBA00023002"/>
    </source>
</evidence>
<comment type="cofactor">
    <cofactor evidence="8">
        <name>FAD</name>
        <dbReference type="ChEBI" id="CHEBI:57692"/>
    </cofactor>
    <text evidence="8">Binds 1 FAD per subunit.</text>
</comment>
<feature type="domain" description="FAD/NAD(P)-binding" evidence="12">
    <location>
        <begin position="7"/>
        <end position="317"/>
    </location>
</feature>
<keyword evidence="14" id="KW-1185">Reference proteome</keyword>
<dbReference type="InterPro" id="IPR023753">
    <property type="entry name" value="FAD/NAD-binding_dom"/>
</dbReference>
<sequence length="472" mass="49857">MSELKADLLVIGAGSGGLSVAAGAVQMGASVILLEGHKMGGDCLNYGCVPSKALIASGKAAHAQAHASAYGVANVKPKVDYAAAKDHVAGVIAQIEPHDSVERFEGLGVQVIQEYGSFISPNEVQAGDHVITARRIVIATGSSPLVPPIPGLDAVPYETNETIFELREKPKHLLIIGGGPIGMEMAQAHLRLGSKVTVIEGMKALGQDDPEMAGVVLERLREEGIEIAEGAMASEIRGKAGAIEVEAKDGRVFKGSHLLMAVGRKANIDRLGLEAAGIETTKRGIKVDAGMRTTNKRVYAIGDVAGGLQFTHVAGYHAGLVIRSALFGLPAKQRTDHISWATYTDPELAQVGLTEAQAREEYGAALEVVRFDYAGNDRAIAERKTTGLIKVMVVKGRPVGASVAGAQAGELINLWALVIANKLKMKHVANMVAPYPTIGEINKRVAGAYFSPRLFDNPTVKKLVGLVQRWLP</sequence>
<dbReference type="PANTHER" id="PTHR43014">
    <property type="entry name" value="MERCURIC REDUCTASE"/>
    <property type="match status" value="1"/>
</dbReference>
<dbReference type="PROSITE" id="PS00076">
    <property type="entry name" value="PYRIDINE_REDOX_1"/>
    <property type="match status" value="1"/>
</dbReference>
<keyword evidence="4" id="KW-0521">NADP</keyword>
<dbReference type="EMBL" id="FWXB01000010">
    <property type="protein sequence ID" value="SMC12974.1"/>
    <property type="molecule type" value="Genomic_DNA"/>
</dbReference>
<dbReference type="InterPro" id="IPR036188">
    <property type="entry name" value="FAD/NAD-bd_sf"/>
</dbReference>
<keyword evidence="8" id="KW-0520">NAD</keyword>
<dbReference type="AlphaFoldDB" id="A0A1X7BTR9"/>
<dbReference type="OrthoDB" id="9776382at2"/>
<feature type="binding site" evidence="8">
    <location>
        <begin position="177"/>
        <end position="184"/>
    </location>
    <ligand>
        <name>NAD(+)</name>
        <dbReference type="ChEBI" id="CHEBI:57540"/>
    </ligand>
</feature>
<feature type="domain" description="Pyridine nucleotide-disulphide oxidoreductase dimerisation" evidence="11">
    <location>
        <begin position="338"/>
        <end position="441"/>
    </location>
</feature>
<dbReference type="GO" id="GO:0050660">
    <property type="term" value="F:flavin adenine dinucleotide binding"/>
    <property type="evidence" value="ECO:0007669"/>
    <property type="project" value="TreeGrafter"/>
</dbReference>
<evidence type="ECO:0000313" key="13">
    <source>
        <dbReference type="EMBL" id="SMC12974.1"/>
    </source>
</evidence>
<evidence type="ECO:0000256" key="8">
    <source>
        <dbReference type="PIRSR" id="PIRSR000350-3"/>
    </source>
</evidence>
<keyword evidence="6" id="KW-1015">Disulfide bond</keyword>
<dbReference type="Gene3D" id="3.30.390.30">
    <property type="match status" value="1"/>
</dbReference>
<evidence type="ECO:0000256" key="1">
    <source>
        <dbReference type="ARBA" id="ARBA00007532"/>
    </source>
</evidence>
<evidence type="ECO:0000256" key="3">
    <source>
        <dbReference type="ARBA" id="ARBA00022827"/>
    </source>
</evidence>
<keyword evidence="5 10" id="KW-0560">Oxidoreductase</keyword>
<protein>
    <submittedName>
        <fullName evidence="13">Mercuric reductase</fullName>
        <ecNumber evidence="13">1.16.1.1</ecNumber>
    </submittedName>
</protein>
<feature type="binding site" evidence="8">
    <location>
        <position position="303"/>
    </location>
    <ligand>
        <name>FAD</name>
        <dbReference type="ChEBI" id="CHEBI:57692"/>
    </ligand>
</feature>
<reference evidence="13 14" key="1">
    <citation type="submission" date="2017-03" db="EMBL/GenBank/DDBJ databases">
        <authorList>
            <person name="Afonso C.L."/>
            <person name="Miller P.J."/>
            <person name="Scott M.A."/>
            <person name="Spackman E."/>
            <person name="Goraichik I."/>
            <person name="Dimitrov K.M."/>
            <person name="Suarez D.L."/>
            <person name="Swayne D.E."/>
        </authorList>
    </citation>
    <scope>NUCLEOTIDE SEQUENCE [LARGE SCALE GENOMIC DNA]</scope>
    <source>
        <strain evidence="13 14">CECT 7745</strain>
    </source>
</reference>
<dbReference type="GO" id="GO:0016152">
    <property type="term" value="F:mercury (II) reductase (NADP+) activity"/>
    <property type="evidence" value="ECO:0007669"/>
    <property type="project" value="UniProtKB-EC"/>
</dbReference>
<dbReference type="InterPro" id="IPR012999">
    <property type="entry name" value="Pyr_OxRdtase_I_AS"/>
</dbReference>
<dbReference type="Gene3D" id="3.50.50.60">
    <property type="entry name" value="FAD/NAD(P)-binding domain"/>
    <property type="match status" value="2"/>
</dbReference>
<dbReference type="InterPro" id="IPR004099">
    <property type="entry name" value="Pyr_nucl-diS_OxRdtase_dimer"/>
</dbReference>
<feature type="binding site" evidence="8">
    <location>
        <position position="116"/>
    </location>
    <ligand>
        <name>FAD</name>
        <dbReference type="ChEBI" id="CHEBI:57692"/>
    </ligand>
</feature>
<accession>A0A1X7BTR9</accession>
<feature type="binding site" evidence="8">
    <location>
        <begin position="140"/>
        <end position="142"/>
    </location>
    <ligand>
        <name>FAD</name>
        <dbReference type="ChEBI" id="CHEBI:57692"/>
    </ligand>
</feature>
<dbReference type="EC" id="1.16.1.1" evidence="13"/>
<evidence type="ECO:0000259" key="11">
    <source>
        <dbReference type="Pfam" id="PF02852"/>
    </source>
</evidence>
<dbReference type="PIRSF" id="PIRSF000350">
    <property type="entry name" value="Mercury_reductase_MerA"/>
    <property type="match status" value="1"/>
</dbReference>
<dbReference type="Proteomes" id="UP000193224">
    <property type="component" value="Unassembled WGS sequence"/>
</dbReference>
<feature type="binding site" evidence="8">
    <location>
        <position position="263"/>
    </location>
    <ligand>
        <name>NAD(+)</name>
        <dbReference type="ChEBI" id="CHEBI:57540"/>
    </ligand>
</feature>
<dbReference type="PRINTS" id="PR00411">
    <property type="entry name" value="PNDRDTASEI"/>
</dbReference>
<dbReference type="GO" id="GO:0016668">
    <property type="term" value="F:oxidoreductase activity, acting on a sulfur group of donors, NAD(P) as acceptor"/>
    <property type="evidence" value="ECO:0007669"/>
    <property type="project" value="InterPro"/>
</dbReference>
<keyword evidence="3 8" id="KW-0274">FAD</keyword>
<feature type="disulfide bond" description="Redox-active" evidence="9">
    <location>
        <begin position="43"/>
        <end position="48"/>
    </location>
</feature>
<evidence type="ECO:0000256" key="7">
    <source>
        <dbReference type="ARBA" id="ARBA00023284"/>
    </source>
</evidence>
<organism evidence="13 14">
    <name type="scientific">Roseovarius aestuarii</name>
    <dbReference type="NCBI Taxonomy" id="475083"/>
    <lineage>
        <taxon>Bacteria</taxon>
        <taxon>Pseudomonadati</taxon>
        <taxon>Pseudomonadota</taxon>
        <taxon>Alphaproteobacteria</taxon>
        <taxon>Rhodobacterales</taxon>
        <taxon>Roseobacteraceae</taxon>
        <taxon>Roseovarius</taxon>
    </lineage>
</organism>
<evidence type="ECO:0000256" key="10">
    <source>
        <dbReference type="RuleBase" id="RU003691"/>
    </source>
</evidence>
<dbReference type="Pfam" id="PF02852">
    <property type="entry name" value="Pyr_redox_dim"/>
    <property type="match status" value="1"/>
</dbReference>
<comment type="similarity">
    <text evidence="1 10">Belongs to the class-I pyridine nucleotide-disulfide oxidoreductase family.</text>
</comment>
<evidence type="ECO:0000256" key="4">
    <source>
        <dbReference type="ARBA" id="ARBA00022857"/>
    </source>
</evidence>
<dbReference type="Pfam" id="PF07992">
    <property type="entry name" value="Pyr_redox_2"/>
    <property type="match status" value="1"/>
</dbReference>
<name>A0A1X7BTR9_9RHOB</name>
<feature type="binding site" evidence="8">
    <location>
        <position position="52"/>
    </location>
    <ligand>
        <name>FAD</name>
        <dbReference type="ChEBI" id="CHEBI:57692"/>
    </ligand>
</feature>
<dbReference type="InterPro" id="IPR016156">
    <property type="entry name" value="FAD/NAD-linked_Rdtase_dimer_sf"/>
</dbReference>
<dbReference type="GO" id="GO:0003955">
    <property type="term" value="F:NAD(P)H dehydrogenase (quinone) activity"/>
    <property type="evidence" value="ECO:0007669"/>
    <property type="project" value="TreeGrafter"/>
</dbReference>
<evidence type="ECO:0000256" key="9">
    <source>
        <dbReference type="PIRSR" id="PIRSR000350-4"/>
    </source>
</evidence>
<dbReference type="FunFam" id="3.30.390.30:FF:000001">
    <property type="entry name" value="Dihydrolipoyl dehydrogenase"/>
    <property type="match status" value="1"/>
</dbReference>
<dbReference type="PRINTS" id="PR00368">
    <property type="entry name" value="FADPNR"/>
</dbReference>
<keyword evidence="2 10" id="KW-0285">Flavoprotein</keyword>